<keyword evidence="3" id="KW-0804">Transcription</keyword>
<proteinExistence type="predicted"/>
<evidence type="ECO:0000256" key="1">
    <source>
        <dbReference type="ARBA" id="ARBA00023015"/>
    </source>
</evidence>
<dbReference type="InterPro" id="IPR036390">
    <property type="entry name" value="WH_DNA-bd_sf"/>
</dbReference>
<name>A0A4V2SBA7_9FIRM</name>
<feature type="domain" description="Cyclic nucleotide-binding" evidence="4">
    <location>
        <begin position="42"/>
        <end position="128"/>
    </location>
</feature>
<dbReference type="InterPro" id="IPR036388">
    <property type="entry name" value="WH-like_DNA-bd_sf"/>
</dbReference>
<dbReference type="AlphaFoldDB" id="A0A4V2SBA7"/>
<dbReference type="EMBL" id="SLWV01000013">
    <property type="protein sequence ID" value="TCO74390.1"/>
    <property type="molecule type" value="Genomic_DNA"/>
</dbReference>
<dbReference type="PANTHER" id="PTHR47823:SF9">
    <property type="entry name" value="CHROMOSOME UNDETERMINED SCAFFOLD_10, WHOLE GENOME SHOTGUN SEQUENCE"/>
    <property type="match status" value="1"/>
</dbReference>
<keyword evidence="2" id="KW-0238">DNA-binding</keyword>
<evidence type="ECO:0000259" key="5">
    <source>
        <dbReference type="PROSITE" id="PS51063"/>
    </source>
</evidence>
<dbReference type="Gene3D" id="1.10.10.10">
    <property type="entry name" value="Winged helix-like DNA-binding domain superfamily/Winged helix DNA-binding domain"/>
    <property type="match status" value="1"/>
</dbReference>
<dbReference type="SUPFAM" id="SSF51206">
    <property type="entry name" value="cAMP-binding domain-like"/>
    <property type="match status" value="1"/>
</dbReference>
<reference evidence="6 7" key="1">
    <citation type="submission" date="2019-03" db="EMBL/GenBank/DDBJ databases">
        <title>Genomic Encyclopedia of Type Strains, Phase IV (KMG-IV): sequencing the most valuable type-strain genomes for metagenomic binning, comparative biology and taxonomic classification.</title>
        <authorList>
            <person name="Goeker M."/>
        </authorList>
    </citation>
    <scope>NUCLEOTIDE SEQUENCE [LARGE SCALE GENOMIC DNA]</scope>
    <source>
        <strain evidence="6 7">DSM 102940</strain>
    </source>
</reference>
<organism evidence="6 7">
    <name type="scientific">Marinisporobacter balticus</name>
    <dbReference type="NCBI Taxonomy" id="2018667"/>
    <lineage>
        <taxon>Bacteria</taxon>
        <taxon>Bacillati</taxon>
        <taxon>Bacillota</taxon>
        <taxon>Clostridia</taxon>
        <taxon>Peptostreptococcales</taxon>
        <taxon>Thermotaleaceae</taxon>
        <taxon>Marinisporobacter</taxon>
    </lineage>
</organism>
<dbReference type="PANTHER" id="PTHR47823">
    <property type="entry name" value="ION_TRANS DOMAIN-CONTAINING PROTEIN"/>
    <property type="match status" value="1"/>
</dbReference>
<dbReference type="InterPro" id="IPR018490">
    <property type="entry name" value="cNMP-bd_dom_sf"/>
</dbReference>
<dbReference type="PROSITE" id="PS50042">
    <property type="entry name" value="CNMP_BINDING_3"/>
    <property type="match status" value="1"/>
</dbReference>
<sequence length="224" mass="26297">MYEKIFDQDVQKKMDIFFINNLAKHGKIEILKKGQIINPNNADSIYIILEGELNQVMYSKNGDEIIFYRITAGSIFGEIDFFDENRTFVVNKAVTNGKISVVSRDVIECRLKEDPEMYHYFLMSIIRKHRMIMLELTNFQFNDSIGKLADFFIRLYYTENINLKNNISIVLTHEEIANRIGLNRITVTNGIKLFKDKNYIEIKERKIIIKDIEGLKKLTNIPIE</sequence>
<dbReference type="Proteomes" id="UP000294919">
    <property type="component" value="Unassembled WGS sequence"/>
</dbReference>
<dbReference type="InterPro" id="IPR012318">
    <property type="entry name" value="HTH_CRP"/>
</dbReference>
<evidence type="ECO:0000313" key="7">
    <source>
        <dbReference type="Proteomes" id="UP000294919"/>
    </source>
</evidence>
<evidence type="ECO:0000313" key="6">
    <source>
        <dbReference type="EMBL" id="TCO74390.1"/>
    </source>
</evidence>
<dbReference type="SMART" id="SM00419">
    <property type="entry name" value="HTH_CRP"/>
    <property type="match status" value="1"/>
</dbReference>
<protein>
    <submittedName>
        <fullName evidence="6">CRP-like cAMP-binding protein</fullName>
    </submittedName>
</protein>
<accession>A0A4V2SBA7</accession>
<keyword evidence="1" id="KW-0805">Transcription regulation</keyword>
<dbReference type="OrthoDB" id="8254501at2"/>
<dbReference type="InterPro" id="IPR014710">
    <property type="entry name" value="RmlC-like_jellyroll"/>
</dbReference>
<evidence type="ECO:0000256" key="3">
    <source>
        <dbReference type="ARBA" id="ARBA00023163"/>
    </source>
</evidence>
<dbReference type="CDD" id="cd00038">
    <property type="entry name" value="CAP_ED"/>
    <property type="match status" value="1"/>
</dbReference>
<dbReference type="PROSITE" id="PS51063">
    <property type="entry name" value="HTH_CRP_2"/>
    <property type="match status" value="1"/>
</dbReference>
<evidence type="ECO:0000256" key="2">
    <source>
        <dbReference type="ARBA" id="ARBA00023125"/>
    </source>
</evidence>
<keyword evidence="7" id="KW-1185">Reference proteome</keyword>
<dbReference type="GO" id="GO:0006355">
    <property type="term" value="P:regulation of DNA-templated transcription"/>
    <property type="evidence" value="ECO:0007669"/>
    <property type="project" value="InterPro"/>
</dbReference>
<dbReference type="Pfam" id="PF00027">
    <property type="entry name" value="cNMP_binding"/>
    <property type="match status" value="1"/>
</dbReference>
<dbReference type="GO" id="GO:0003677">
    <property type="term" value="F:DNA binding"/>
    <property type="evidence" value="ECO:0007669"/>
    <property type="project" value="UniProtKB-KW"/>
</dbReference>
<dbReference type="SUPFAM" id="SSF46785">
    <property type="entry name" value="Winged helix' DNA-binding domain"/>
    <property type="match status" value="1"/>
</dbReference>
<feature type="domain" description="HTH crp-type" evidence="5">
    <location>
        <begin position="142"/>
        <end position="213"/>
    </location>
</feature>
<dbReference type="RefSeq" id="WP_132245486.1">
    <property type="nucleotide sequence ID" value="NZ_SLWV01000013.1"/>
</dbReference>
<gene>
    <name evidence="6" type="ORF">EV214_11335</name>
</gene>
<dbReference type="Gene3D" id="2.60.120.10">
    <property type="entry name" value="Jelly Rolls"/>
    <property type="match status" value="1"/>
</dbReference>
<comment type="caution">
    <text evidence="6">The sequence shown here is derived from an EMBL/GenBank/DDBJ whole genome shotgun (WGS) entry which is preliminary data.</text>
</comment>
<dbReference type="InterPro" id="IPR000595">
    <property type="entry name" value="cNMP-bd_dom"/>
</dbReference>
<evidence type="ECO:0000259" key="4">
    <source>
        <dbReference type="PROSITE" id="PS50042"/>
    </source>
</evidence>
<dbReference type="Pfam" id="PF13545">
    <property type="entry name" value="HTH_Crp_2"/>
    <property type="match status" value="1"/>
</dbReference>